<gene>
    <name evidence="1" type="ORF">NP439_07075</name>
</gene>
<sequence length="259" mass="28976">MTENKENQQKNVSENQEEIDLSKRHFIKTAGMTTGGIVGGVLLGSFISKPFKTEKYEPASKDEHSHHGSGSNNTFTEAMQFFTRSEDLMTLAAATEIIFPEDENGPGAIGLGVPYYIDKQLASPWGKNTDDYRKRPFRAGETPLNRGDIMLSGLRKLNEVSQDAHDDIFDSLEENAQIEILQSFEAGEVEMNLVSSASFFALLRQLTLEGCYADPLYGGNKDMEGWRMKEFPGAYMSYTDVVEAEEFVKKEPMSLSDHM</sequence>
<dbReference type="Proteomes" id="UP001059773">
    <property type="component" value="Chromosome"/>
</dbReference>
<evidence type="ECO:0000313" key="1">
    <source>
        <dbReference type="EMBL" id="UUI04410.1"/>
    </source>
</evidence>
<accession>A0ABY5JVY2</accession>
<dbReference type="RefSeq" id="WP_256709318.1">
    <property type="nucleotide sequence ID" value="NZ_CP101914.1"/>
</dbReference>
<name>A0ABY5JVY2_9BACI</name>
<protein>
    <submittedName>
        <fullName evidence="1">Gluconate 2-dehydrogenase subunit 3 family protein</fullName>
    </submittedName>
</protein>
<dbReference type="InterPro" id="IPR027056">
    <property type="entry name" value="Gluconate_2DH_su3"/>
</dbReference>
<organism evidence="1 2">
    <name type="scientific">Oceanobacillus jeddahense</name>
    <dbReference type="NCBI Taxonomy" id="1462527"/>
    <lineage>
        <taxon>Bacteria</taxon>
        <taxon>Bacillati</taxon>
        <taxon>Bacillota</taxon>
        <taxon>Bacilli</taxon>
        <taxon>Bacillales</taxon>
        <taxon>Bacillaceae</taxon>
        <taxon>Oceanobacillus</taxon>
    </lineage>
</organism>
<reference evidence="1" key="1">
    <citation type="submission" date="2022-07" db="EMBL/GenBank/DDBJ databases">
        <title>FELIX.</title>
        <authorList>
            <person name="Wan K.H."/>
            <person name="Park S."/>
            <person name="Lawrence Q."/>
            <person name="Eichenberger J.P."/>
            <person name="Booth B.W."/>
            <person name="Piaggio A.J."/>
            <person name="Chandler J.C."/>
            <person name="Franklin A.B."/>
            <person name="Celniker S.E."/>
        </authorList>
    </citation>
    <scope>NUCLEOTIDE SEQUENCE</scope>
    <source>
        <strain evidence="1">QA-1986 374</strain>
    </source>
</reference>
<evidence type="ECO:0000313" key="2">
    <source>
        <dbReference type="Proteomes" id="UP001059773"/>
    </source>
</evidence>
<dbReference type="EMBL" id="CP101914">
    <property type="protein sequence ID" value="UUI04410.1"/>
    <property type="molecule type" value="Genomic_DNA"/>
</dbReference>
<proteinExistence type="predicted"/>
<keyword evidence="2" id="KW-1185">Reference proteome</keyword>
<dbReference type="Pfam" id="PF13618">
    <property type="entry name" value="Gluconate_2-dh3"/>
    <property type="match status" value="1"/>
</dbReference>